<evidence type="ECO:0000313" key="7">
    <source>
        <dbReference type="EMBL" id="TDL98041.1"/>
    </source>
</evidence>
<dbReference type="Proteomes" id="UP000295310">
    <property type="component" value="Unassembled WGS sequence"/>
</dbReference>
<dbReference type="PANTHER" id="PTHR43077:SF11">
    <property type="entry name" value="TRANSPORT PERMEASE YVFS-RELATED"/>
    <property type="match status" value="1"/>
</dbReference>
<accession>A0A4R6BE09</accession>
<comment type="subcellular location">
    <subcellularLocation>
        <location evidence="1">Membrane</location>
        <topology evidence="1">Multi-pass membrane protein</topology>
    </subcellularLocation>
</comment>
<dbReference type="AlphaFoldDB" id="A0A4R6BE09"/>
<dbReference type="InterPro" id="IPR051328">
    <property type="entry name" value="T7SS_ABC-Transporter"/>
</dbReference>
<feature type="domain" description="ABC-2 type transporter transmembrane" evidence="6">
    <location>
        <begin position="6"/>
        <end position="205"/>
    </location>
</feature>
<evidence type="ECO:0000256" key="3">
    <source>
        <dbReference type="ARBA" id="ARBA00022989"/>
    </source>
</evidence>
<keyword evidence="2 5" id="KW-0812">Transmembrane</keyword>
<name>A0A4R6BE09_9STAP</name>
<keyword evidence="4 5" id="KW-0472">Membrane</keyword>
<dbReference type="GO" id="GO:0043190">
    <property type="term" value="C:ATP-binding cassette (ABC) transporter complex"/>
    <property type="evidence" value="ECO:0007669"/>
    <property type="project" value="InterPro"/>
</dbReference>
<protein>
    <submittedName>
        <fullName evidence="7">ABC transporter permease</fullName>
    </submittedName>
</protein>
<dbReference type="InterPro" id="IPR013525">
    <property type="entry name" value="ABC2_TM"/>
</dbReference>
<dbReference type="InterPro" id="IPR000412">
    <property type="entry name" value="ABC_2_transport"/>
</dbReference>
<feature type="transmembrane region" description="Helical" evidence="5">
    <location>
        <begin position="21"/>
        <end position="39"/>
    </location>
</feature>
<proteinExistence type="predicted"/>
<dbReference type="PANTHER" id="PTHR43077">
    <property type="entry name" value="TRANSPORT PERMEASE YVFS-RELATED"/>
    <property type="match status" value="1"/>
</dbReference>
<gene>
    <name evidence="7" type="ORF">ERX27_05020</name>
</gene>
<keyword evidence="8" id="KW-1185">Reference proteome</keyword>
<evidence type="ECO:0000256" key="1">
    <source>
        <dbReference type="ARBA" id="ARBA00004141"/>
    </source>
</evidence>
<evidence type="ECO:0000256" key="5">
    <source>
        <dbReference type="SAM" id="Phobius"/>
    </source>
</evidence>
<evidence type="ECO:0000256" key="2">
    <source>
        <dbReference type="ARBA" id="ARBA00022692"/>
    </source>
</evidence>
<sequence length="249" mass="28698">MIIMKQFKAMMKYELIDVKNRKGIFIMSILMPVIFFLIFSSLNEKDASAETQQLIRDYLLSMTTFSLTSFAMFTFPLEMINDKKEGWSKTLFRAPLSPILYYVCKVLKIMVMFMLSIIIVFLVGHFIKGVNMTAFEWMISGLSLLFGGMIYLTFGLLLSQFNDAQRMSTVSNILYLGLAMLGGLWFPVFLFPDWLKQIAYLSPTYNFKNLAAGLFSDSYPYQSILILIVYGLIFTLAALWLRNKSEVMK</sequence>
<dbReference type="Pfam" id="PF01061">
    <property type="entry name" value="ABC2_membrane"/>
    <property type="match status" value="1"/>
</dbReference>
<evidence type="ECO:0000259" key="6">
    <source>
        <dbReference type="Pfam" id="PF01061"/>
    </source>
</evidence>
<dbReference type="GO" id="GO:0140359">
    <property type="term" value="F:ABC-type transporter activity"/>
    <property type="evidence" value="ECO:0007669"/>
    <property type="project" value="InterPro"/>
</dbReference>
<evidence type="ECO:0000313" key="8">
    <source>
        <dbReference type="Proteomes" id="UP000295310"/>
    </source>
</evidence>
<keyword evidence="3 5" id="KW-1133">Transmembrane helix</keyword>
<organism evidence="7 8">
    <name type="scientific">Macrococcus brunensis</name>
    <dbReference type="NCBI Taxonomy" id="198483"/>
    <lineage>
        <taxon>Bacteria</taxon>
        <taxon>Bacillati</taxon>
        <taxon>Bacillota</taxon>
        <taxon>Bacilli</taxon>
        <taxon>Bacillales</taxon>
        <taxon>Staphylococcaceae</taxon>
        <taxon>Macrococcus</taxon>
    </lineage>
</organism>
<feature type="transmembrane region" description="Helical" evidence="5">
    <location>
        <begin position="173"/>
        <end position="191"/>
    </location>
</feature>
<feature type="transmembrane region" description="Helical" evidence="5">
    <location>
        <begin position="139"/>
        <end position="161"/>
    </location>
</feature>
<dbReference type="OrthoDB" id="63188at2"/>
<feature type="transmembrane region" description="Helical" evidence="5">
    <location>
        <begin position="59"/>
        <end position="78"/>
    </location>
</feature>
<reference evidence="7 8" key="1">
    <citation type="submission" date="2019-01" db="EMBL/GenBank/DDBJ databases">
        <title>Draft genome sequences of the type strains of six Macrococcus species.</title>
        <authorList>
            <person name="Mazhar S."/>
            <person name="Altermann E."/>
            <person name="Hill C."/>
            <person name="Mcauliffe O."/>
        </authorList>
    </citation>
    <scope>NUCLEOTIDE SEQUENCE [LARGE SCALE GENOMIC DNA]</scope>
    <source>
        <strain evidence="7 8">CCM4811</strain>
    </source>
</reference>
<feature type="transmembrane region" description="Helical" evidence="5">
    <location>
        <begin position="99"/>
        <end position="127"/>
    </location>
</feature>
<dbReference type="PIRSF" id="PIRSF006648">
    <property type="entry name" value="DrrB"/>
    <property type="match status" value="1"/>
</dbReference>
<dbReference type="EMBL" id="SCWA01000007">
    <property type="protein sequence ID" value="TDL98041.1"/>
    <property type="molecule type" value="Genomic_DNA"/>
</dbReference>
<comment type="caution">
    <text evidence="7">The sequence shown here is derived from an EMBL/GenBank/DDBJ whole genome shotgun (WGS) entry which is preliminary data.</text>
</comment>
<feature type="transmembrane region" description="Helical" evidence="5">
    <location>
        <begin position="219"/>
        <end position="241"/>
    </location>
</feature>
<evidence type="ECO:0000256" key="4">
    <source>
        <dbReference type="ARBA" id="ARBA00023136"/>
    </source>
</evidence>